<evidence type="ECO:0000256" key="5">
    <source>
        <dbReference type="ARBA" id="ARBA00023136"/>
    </source>
</evidence>
<keyword evidence="3 7" id="KW-0732">Signal</keyword>
<protein>
    <recommendedName>
        <fullName evidence="8">GOST seven transmembrane domain-containing protein</fullName>
    </recommendedName>
</protein>
<organism evidence="9 10">
    <name type="scientific">Mesorhabditis spiculigera</name>
    <dbReference type="NCBI Taxonomy" id="96644"/>
    <lineage>
        <taxon>Eukaryota</taxon>
        <taxon>Metazoa</taxon>
        <taxon>Ecdysozoa</taxon>
        <taxon>Nematoda</taxon>
        <taxon>Chromadorea</taxon>
        <taxon>Rhabditida</taxon>
        <taxon>Rhabditina</taxon>
        <taxon>Rhabditomorpha</taxon>
        <taxon>Rhabditoidea</taxon>
        <taxon>Rhabditidae</taxon>
        <taxon>Mesorhabditinae</taxon>
        <taxon>Mesorhabditis</taxon>
    </lineage>
</organism>
<dbReference type="EMBL" id="CATQJA010000764">
    <property type="protein sequence ID" value="CAJ0563942.1"/>
    <property type="molecule type" value="Genomic_DNA"/>
</dbReference>
<feature type="transmembrane region" description="Helical" evidence="6">
    <location>
        <begin position="491"/>
        <end position="508"/>
    </location>
</feature>
<accession>A0AA36C908</accession>
<feature type="transmembrane region" description="Helical" evidence="6">
    <location>
        <begin position="274"/>
        <end position="294"/>
    </location>
</feature>
<gene>
    <name evidence="9" type="ORF">MSPICULIGERA_LOCUS2642</name>
</gene>
<dbReference type="Proteomes" id="UP001177023">
    <property type="component" value="Unassembled WGS sequence"/>
</dbReference>
<feature type="chain" id="PRO_5041266884" description="GOST seven transmembrane domain-containing protein" evidence="7">
    <location>
        <begin position="19"/>
        <end position="585"/>
    </location>
</feature>
<dbReference type="PANTHER" id="PTHR21229:SF2">
    <property type="entry name" value="RE59932P"/>
    <property type="match status" value="1"/>
</dbReference>
<feature type="transmembrane region" description="Helical" evidence="6">
    <location>
        <begin position="306"/>
        <end position="329"/>
    </location>
</feature>
<dbReference type="GO" id="GO:0005794">
    <property type="term" value="C:Golgi apparatus"/>
    <property type="evidence" value="ECO:0007669"/>
    <property type="project" value="TreeGrafter"/>
</dbReference>
<feature type="non-terminal residue" evidence="9">
    <location>
        <position position="585"/>
    </location>
</feature>
<evidence type="ECO:0000256" key="1">
    <source>
        <dbReference type="ARBA" id="ARBA00004141"/>
    </source>
</evidence>
<feature type="domain" description="GOST seven transmembrane" evidence="8">
    <location>
        <begin position="270"/>
        <end position="514"/>
    </location>
</feature>
<feature type="transmembrane region" description="Helical" evidence="6">
    <location>
        <begin position="379"/>
        <end position="397"/>
    </location>
</feature>
<comment type="caution">
    <text evidence="9">The sequence shown here is derived from an EMBL/GenBank/DDBJ whole genome shotgun (WGS) entry which is preliminary data.</text>
</comment>
<keyword evidence="2 6" id="KW-0812">Transmembrane</keyword>
<reference evidence="9" key="1">
    <citation type="submission" date="2023-06" db="EMBL/GenBank/DDBJ databases">
        <authorList>
            <person name="Delattre M."/>
        </authorList>
    </citation>
    <scope>NUCLEOTIDE SEQUENCE</scope>
    <source>
        <strain evidence="9">AF72</strain>
    </source>
</reference>
<dbReference type="PANTHER" id="PTHR21229">
    <property type="entry name" value="LUNG SEVEN TRANSMEMBRANE RECEPTOR"/>
    <property type="match status" value="1"/>
</dbReference>
<keyword evidence="4 6" id="KW-1133">Transmembrane helix</keyword>
<feature type="signal peptide" evidence="7">
    <location>
        <begin position="1"/>
        <end position="18"/>
    </location>
</feature>
<evidence type="ECO:0000313" key="10">
    <source>
        <dbReference type="Proteomes" id="UP001177023"/>
    </source>
</evidence>
<dbReference type="Pfam" id="PF06814">
    <property type="entry name" value="GOST_TM"/>
    <property type="match status" value="1"/>
</dbReference>
<keyword evidence="5 6" id="KW-0472">Membrane</keyword>
<dbReference type="GO" id="GO:0016020">
    <property type="term" value="C:membrane"/>
    <property type="evidence" value="ECO:0007669"/>
    <property type="project" value="UniProtKB-SubCell"/>
</dbReference>
<evidence type="ECO:0000256" key="2">
    <source>
        <dbReference type="ARBA" id="ARBA00022692"/>
    </source>
</evidence>
<evidence type="ECO:0000256" key="4">
    <source>
        <dbReference type="ARBA" id="ARBA00022989"/>
    </source>
</evidence>
<proteinExistence type="predicted"/>
<feature type="transmembrane region" description="Helical" evidence="6">
    <location>
        <begin position="409"/>
        <end position="431"/>
    </location>
</feature>
<evidence type="ECO:0000256" key="7">
    <source>
        <dbReference type="SAM" id="SignalP"/>
    </source>
</evidence>
<name>A0AA36C908_9BILA</name>
<evidence type="ECO:0000259" key="8">
    <source>
        <dbReference type="Pfam" id="PF06814"/>
    </source>
</evidence>
<feature type="transmembrane region" description="Helical" evidence="6">
    <location>
        <begin position="459"/>
        <end position="479"/>
    </location>
</feature>
<evidence type="ECO:0000256" key="6">
    <source>
        <dbReference type="SAM" id="Phobius"/>
    </source>
</evidence>
<dbReference type="InterPro" id="IPR053937">
    <property type="entry name" value="GOST_TM"/>
</dbReference>
<evidence type="ECO:0000313" key="9">
    <source>
        <dbReference type="EMBL" id="CAJ0563942.1"/>
    </source>
</evidence>
<evidence type="ECO:0000256" key="3">
    <source>
        <dbReference type="ARBA" id="ARBA00022729"/>
    </source>
</evidence>
<dbReference type="InterPro" id="IPR009637">
    <property type="entry name" value="GPR107/GPR108-like"/>
</dbReference>
<feature type="transmembrane region" description="Helical" evidence="6">
    <location>
        <begin position="341"/>
        <end position="367"/>
    </location>
</feature>
<keyword evidence="10" id="KW-1185">Reference proteome</keyword>
<comment type="subcellular location">
    <subcellularLocation>
        <location evidence="1">Membrane</location>
        <topology evidence="1">Multi-pass membrane protein</topology>
    </subcellularLocation>
</comment>
<sequence length="585" mass="67019">MKSLPVLLFLPLLQLAAGKIHQLALQDDARRNIVLTSFGYTYGGTFDLILSNFTVPDKITHLADSSNEDADKNGVIGFSLSRGASIYQSVGRNPRVCQLQQTDQGFDAIFFLLELPKKRLSVYRSGVGKTIRLCQSHEDCQLPADQAAAAPAEEEGKIVEKSAEAGAAENETANEKRDKRGILDNIKRFFSSNSEGKEYEDYVPLIQHDNRYSANISIRFTDEQRGKYHFIYHNCFNYREQGYSSRVAVDFSVFFAERNLFSYLSAGDLPKPHLFLYMSFCFFFAGILWAHKLCTSERSNVFRVHYLMTALVFLKALSLFFHGVNYYFVAKYGHQREIWALFFYITHLLKGALLFGTIVLIGTGYTFFKNFLTERDRKVFMVVLPLQIIDNIALIIIEESEFGDMSYQFWYQIFVFLDLICCFLVFFPIIWSMQHLTEGAHSDGKAAFNLEKLRIFRQFYLIVICFIYSTRIIKFLLLYGIPFDKEWVCDAVVEISTLFFFVVVGYKFRPLARNPYLKLNQEDSDDGDAFALTQSNLLENVVNRSRSKDDSVVLIDIPGGVGGFSSSDSDDEPTRKLIHPERTLL</sequence>
<dbReference type="AlphaFoldDB" id="A0AA36C908"/>